<sequence length="84" mass="9586">MLENHPDIQQDFVDLIKALPRLQQGDGSTEFWMEFLELAEAIKRQVPVENQDLVTTRIHQILSSCGISPPSWWTLASLSRPGRV</sequence>
<comment type="caution">
    <text evidence="1">The sequence shown here is derived from an EMBL/GenBank/DDBJ whole genome shotgun (WGS) entry which is preliminary data.</text>
</comment>
<reference evidence="1" key="1">
    <citation type="submission" date="2020-10" db="EMBL/GenBank/DDBJ databases">
        <title>Phylogeny of dyella-like bacteria.</title>
        <authorList>
            <person name="Fu J."/>
        </authorList>
    </citation>
    <scope>NUCLEOTIDE SEQUENCE</scope>
    <source>
        <strain evidence="1">DHOC52</strain>
    </source>
</reference>
<name>A0ABS2JY13_9GAMM</name>
<gene>
    <name evidence="1" type="ORF">ISP19_00620</name>
</gene>
<organism evidence="1 2">
    <name type="scientific">Dyella flava</name>
    <dbReference type="NCBI Taxonomy" id="1920170"/>
    <lineage>
        <taxon>Bacteria</taxon>
        <taxon>Pseudomonadati</taxon>
        <taxon>Pseudomonadota</taxon>
        <taxon>Gammaproteobacteria</taxon>
        <taxon>Lysobacterales</taxon>
        <taxon>Rhodanobacteraceae</taxon>
        <taxon>Dyella</taxon>
    </lineage>
</organism>
<dbReference type="Proteomes" id="UP001430149">
    <property type="component" value="Unassembled WGS sequence"/>
</dbReference>
<protein>
    <submittedName>
        <fullName evidence="1">Uncharacterized protein</fullName>
    </submittedName>
</protein>
<evidence type="ECO:0000313" key="1">
    <source>
        <dbReference type="EMBL" id="MBM7123866.1"/>
    </source>
</evidence>
<evidence type="ECO:0000313" key="2">
    <source>
        <dbReference type="Proteomes" id="UP001430149"/>
    </source>
</evidence>
<proteinExistence type="predicted"/>
<accession>A0ABS2JY13</accession>
<dbReference type="EMBL" id="JADIKE010000017">
    <property type="protein sequence ID" value="MBM7123866.1"/>
    <property type="molecule type" value="Genomic_DNA"/>
</dbReference>
<dbReference type="RefSeq" id="WP_204678447.1">
    <property type="nucleotide sequence ID" value="NZ_BSNR01000026.1"/>
</dbReference>
<keyword evidence="2" id="KW-1185">Reference proteome</keyword>